<feature type="coiled-coil region" evidence="1">
    <location>
        <begin position="115"/>
        <end position="146"/>
    </location>
</feature>
<feature type="signal peptide" evidence="3">
    <location>
        <begin position="1"/>
        <end position="20"/>
    </location>
</feature>
<dbReference type="AlphaFoldDB" id="A0A0P1ARA6"/>
<dbReference type="EMBL" id="CCYD01000810">
    <property type="protein sequence ID" value="CEG43861.1"/>
    <property type="molecule type" value="Genomic_DNA"/>
</dbReference>
<reference evidence="5" key="1">
    <citation type="submission" date="2014-09" db="EMBL/GenBank/DDBJ databases">
        <authorList>
            <person name="Sharma Rahul"/>
            <person name="Thines Marco"/>
        </authorList>
    </citation>
    <scope>NUCLEOTIDE SEQUENCE [LARGE SCALE GENOMIC DNA]</scope>
</reference>
<keyword evidence="5" id="KW-1185">Reference proteome</keyword>
<evidence type="ECO:0000256" key="2">
    <source>
        <dbReference type="SAM" id="MobiDB-lite"/>
    </source>
</evidence>
<dbReference type="Proteomes" id="UP000054928">
    <property type="component" value="Unassembled WGS sequence"/>
</dbReference>
<dbReference type="RefSeq" id="XP_024580230.1">
    <property type="nucleotide sequence ID" value="XM_024729898.1"/>
</dbReference>
<feature type="region of interest" description="Disordered" evidence="2">
    <location>
        <begin position="34"/>
        <end position="61"/>
    </location>
</feature>
<evidence type="ECO:0000256" key="3">
    <source>
        <dbReference type="SAM" id="SignalP"/>
    </source>
</evidence>
<keyword evidence="1" id="KW-0175">Coiled coil</keyword>
<organism evidence="4 5">
    <name type="scientific">Plasmopara halstedii</name>
    <name type="common">Downy mildew of sunflower</name>
    <dbReference type="NCBI Taxonomy" id="4781"/>
    <lineage>
        <taxon>Eukaryota</taxon>
        <taxon>Sar</taxon>
        <taxon>Stramenopiles</taxon>
        <taxon>Oomycota</taxon>
        <taxon>Peronosporomycetes</taxon>
        <taxon>Peronosporales</taxon>
        <taxon>Peronosporaceae</taxon>
        <taxon>Plasmopara</taxon>
    </lineage>
</organism>
<protein>
    <recommendedName>
        <fullName evidence="6">RxLR-like protein</fullName>
    </recommendedName>
</protein>
<proteinExistence type="predicted"/>
<feature type="compositionally biased region" description="Basic and acidic residues" evidence="2">
    <location>
        <begin position="50"/>
        <end position="61"/>
    </location>
</feature>
<feature type="coiled-coil region" evidence="1">
    <location>
        <begin position="301"/>
        <end position="340"/>
    </location>
</feature>
<keyword evidence="3" id="KW-0732">Signal</keyword>
<dbReference type="GeneID" id="36409204"/>
<feature type="chain" id="PRO_5006058863" description="RxLR-like protein" evidence="3">
    <location>
        <begin position="21"/>
        <end position="346"/>
    </location>
</feature>
<evidence type="ECO:0000313" key="5">
    <source>
        <dbReference type="Proteomes" id="UP000054928"/>
    </source>
</evidence>
<sequence length="346" mass="38991">MCRAFYFATTLLIVTSPRTAADFKPFDAQDHDIIPNGVTDTKTSPRRNLKRSDDDVSHATSKEERVIIHDLLDGAGQNARLLYEHSNTNSIDDLTKGIIKNEDVAAFAVVKDKRIELLQKKYDDAVDKYQQAVGRLQMAISDYENEHLAANKADEVYQAASELITHHSSQAMIATEDVDRALFAIRAHSYEAAKAAQIAIYDLQLRNIYLAEAAKYEMAIHSVKTAEESQFFIRAHSYALIRANECSEGMEIARKIQNREGDRVLDLRDSIKEKDETIFNHQNEVDNYEMLALNAHAKSKLSKIRARVADQKAKVAQANKDVLLKTIKHAKQELEAARAEKPTHGL</sequence>
<evidence type="ECO:0008006" key="6">
    <source>
        <dbReference type="Google" id="ProtNLM"/>
    </source>
</evidence>
<name>A0A0P1ARA6_PLAHL</name>
<evidence type="ECO:0000256" key="1">
    <source>
        <dbReference type="SAM" id="Coils"/>
    </source>
</evidence>
<accession>A0A0P1ARA6</accession>
<evidence type="ECO:0000313" key="4">
    <source>
        <dbReference type="EMBL" id="CEG43861.1"/>
    </source>
</evidence>